<comment type="caution">
    <text evidence="1">The sequence shown here is derived from an EMBL/GenBank/DDBJ whole genome shotgun (WGS) entry which is preliminary data.</text>
</comment>
<protein>
    <submittedName>
        <fullName evidence="1">Glycosyltransferase</fullName>
    </submittedName>
</protein>
<dbReference type="Gene3D" id="3.40.50.2000">
    <property type="entry name" value="Glycogen Phosphorylase B"/>
    <property type="match status" value="2"/>
</dbReference>
<dbReference type="Proteomes" id="UP001597548">
    <property type="component" value="Unassembled WGS sequence"/>
</dbReference>
<evidence type="ECO:0000313" key="1">
    <source>
        <dbReference type="EMBL" id="MFD2917443.1"/>
    </source>
</evidence>
<sequence length="428" mass="49101">MKKVLIVSPHFPPINAADMHRVRQSLPYFEQFGWEPTVLCVDPNYVEMARDELLLESLPEAVKVHMVKAFSTTYTRKLGLGNLGLRAFLQLFKAGNTLLKADAYDLVYFSTTMFASMPLGRLWKKKFKVPFTIDMQDPWRNDYYLTVPKEEQPPKFWFAYNLDKYLERFTMPKVDGLIAVSNGYIEMLKSRYPKIKNIPAKTLTFGAAVKDFEFINSRTIRPSVVLDQNKTNFIYIGRGGHDMAKSLSVIFEAFKNGLEKYENFKRFKFWFIGTSYAPDGQGEQTIKPIATQFGVGNYVEEITDRKPYFEVLTLLKSADVIVIPGSEDANYTASKLYPNLLAKKPLLCVFHSNSSVVRIVKDLNAGEVVLFDQKLAVDECLEHMEKIVDQLPNAPETNWEKFQPFTAESMTKVQCDFFNEVLKSYQAS</sequence>
<name>A0ABW5ZWS9_9FLAO</name>
<accession>A0ABW5ZWS9</accession>
<keyword evidence="2" id="KW-1185">Reference proteome</keyword>
<dbReference type="EMBL" id="JBHUOS010000014">
    <property type="protein sequence ID" value="MFD2917443.1"/>
    <property type="molecule type" value="Genomic_DNA"/>
</dbReference>
<dbReference type="RefSeq" id="WP_194508874.1">
    <property type="nucleotide sequence ID" value="NZ_JADILU010000006.1"/>
</dbReference>
<reference evidence="2" key="1">
    <citation type="journal article" date="2019" name="Int. J. Syst. Evol. Microbiol.">
        <title>The Global Catalogue of Microorganisms (GCM) 10K type strain sequencing project: providing services to taxonomists for standard genome sequencing and annotation.</title>
        <authorList>
            <consortium name="The Broad Institute Genomics Platform"/>
            <consortium name="The Broad Institute Genome Sequencing Center for Infectious Disease"/>
            <person name="Wu L."/>
            <person name="Ma J."/>
        </authorList>
    </citation>
    <scope>NUCLEOTIDE SEQUENCE [LARGE SCALE GENOMIC DNA]</scope>
    <source>
        <strain evidence="2">KCTC 32514</strain>
    </source>
</reference>
<gene>
    <name evidence="1" type="ORF">ACFS29_17445</name>
</gene>
<organism evidence="1 2">
    <name type="scientific">Psychroserpens luteus</name>
    <dbReference type="NCBI Taxonomy" id="1434066"/>
    <lineage>
        <taxon>Bacteria</taxon>
        <taxon>Pseudomonadati</taxon>
        <taxon>Bacteroidota</taxon>
        <taxon>Flavobacteriia</taxon>
        <taxon>Flavobacteriales</taxon>
        <taxon>Flavobacteriaceae</taxon>
        <taxon>Psychroserpens</taxon>
    </lineage>
</organism>
<proteinExistence type="predicted"/>
<dbReference type="SUPFAM" id="SSF53756">
    <property type="entry name" value="UDP-Glycosyltransferase/glycogen phosphorylase"/>
    <property type="match status" value="1"/>
</dbReference>
<evidence type="ECO:0000313" key="2">
    <source>
        <dbReference type="Proteomes" id="UP001597548"/>
    </source>
</evidence>